<evidence type="ECO:0000313" key="2">
    <source>
        <dbReference type="Proteomes" id="UP000092574"/>
    </source>
</evidence>
<dbReference type="Proteomes" id="UP000092574">
    <property type="component" value="Chromosome"/>
</dbReference>
<proteinExistence type="predicted"/>
<dbReference type="EMBL" id="CP015405">
    <property type="protein sequence ID" value="ANU75977.1"/>
    <property type="molecule type" value="Genomic_DNA"/>
</dbReference>
<dbReference type="RefSeq" id="WP_065542155.1">
    <property type="nucleotide sequence ID" value="NZ_CP015405.2"/>
</dbReference>
<accession>A0A1C7I8J1</accession>
<organism evidence="1 2">
    <name type="scientific">Blautia pseudococcoides</name>
    <dbReference type="NCBI Taxonomy" id="1796616"/>
    <lineage>
        <taxon>Bacteria</taxon>
        <taxon>Bacillati</taxon>
        <taxon>Bacillota</taxon>
        <taxon>Clostridia</taxon>
        <taxon>Lachnospirales</taxon>
        <taxon>Lachnospiraceae</taxon>
        <taxon>Blautia</taxon>
    </lineage>
</organism>
<protein>
    <submittedName>
        <fullName evidence="1">Uncharacterized protein</fullName>
    </submittedName>
</protein>
<keyword evidence="2" id="KW-1185">Reference proteome</keyword>
<gene>
    <name evidence="1" type="ORF">A4V09_09520</name>
</gene>
<dbReference type="STRING" id="1796616.A4V09_09520"/>
<sequence length="62" mass="6128">MENKNEVKGIFETPEAKKVGLDEINDAEAVGGSYAEAVVGGVASGVSGAIVTVMIPGPGIPG</sequence>
<reference evidence="1" key="1">
    <citation type="submission" date="2017-04" db="EMBL/GenBank/DDBJ databases">
        <title>Complete Genome Sequences of Twelve Strains of a Stable Defined Moderately Diverse Mouse Microbiota 2 (sDMDMm2).</title>
        <authorList>
            <person name="Uchimura Y."/>
            <person name="Wyss M."/>
            <person name="Brugiroux S."/>
            <person name="Limenitakis J.P."/>
            <person name="Stecher B."/>
            <person name="McCoy K.D."/>
            <person name="Macpherson A.J."/>
        </authorList>
    </citation>
    <scope>NUCLEOTIDE SEQUENCE</scope>
    <source>
        <strain evidence="1">YL58</strain>
    </source>
</reference>
<evidence type="ECO:0000313" key="1">
    <source>
        <dbReference type="EMBL" id="ANU75977.1"/>
    </source>
</evidence>
<dbReference type="KEGG" id="byl:A4V09_09520"/>
<dbReference type="AlphaFoldDB" id="A0A1C7I8J1"/>
<name>A0A1C7I8J1_9FIRM</name>